<evidence type="ECO:0000313" key="2">
    <source>
        <dbReference type="EMBL" id="KEF60287.1"/>
    </source>
</evidence>
<sequence>MTGASYTNKRLSRGINALVGGSGDTPIVCLAGWPETAEAFAEVLPLLAEFHCVLVLDLPGLGDSAPSKDGYDTQTISRILAEVVEAELGVSVKYHLVGHDVGAWVGYSWAAQYGSSLLSLTLIDSVIPGLAVLPEYPLPDGPNIKLWQFAFNRLPELPEVLTEGRERQLLDWLFDRKSVHPERITPAKRNRYVACYSRPGAMSCGFAYYRAIPENVRQNREVSSINKLQLPMLALGGAQAAGDIMKTTLGLTAKSEESRFVAIEDCGHYVVEEQPEVSAREILAFVAAIKAR</sequence>
<reference evidence="2 3" key="1">
    <citation type="submission" date="2013-03" db="EMBL/GenBank/DDBJ databases">
        <title>The Genome Sequence of Exophiala aquamarina CBS 119918.</title>
        <authorList>
            <consortium name="The Broad Institute Genomics Platform"/>
            <person name="Cuomo C."/>
            <person name="de Hoog S."/>
            <person name="Gorbushina A."/>
            <person name="Walker B."/>
            <person name="Young S.K."/>
            <person name="Zeng Q."/>
            <person name="Gargeya S."/>
            <person name="Fitzgerald M."/>
            <person name="Haas B."/>
            <person name="Abouelleil A."/>
            <person name="Allen A.W."/>
            <person name="Alvarado L."/>
            <person name="Arachchi H.M."/>
            <person name="Berlin A.M."/>
            <person name="Chapman S.B."/>
            <person name="Gainer-Dewar J."/>
            <person name="Goldberg J."/>
            <person name="Griggs A."/>
            <person name="Gujja S."/>
            <person name="Hansen M."/>
            <person name="Howarth C."/>
            <person name="Imamovic A."/>
            <person name="Ireland A."/>
            <person name="Larimer J."/>
            <person name="McCowan C."/>
            <person name="Murphy C."/>
            <person name="Pearson M."/>
            <person name="Poon T.W."/>
            <person name="Priest M."/>
            <person name="Roberts A."/>
            <person name="Saif S."/>
            <person name="Shea T."/>
            <person name="Sisk P."/>
            <person name="Sykes S."/>
            <person name="Wortman J."/>
            <person name="Nusbaum C."/>
            <person name="Birren B."/>
        </authorList>
    </citation>
    <scope>NUCLEOTIDE SEQUENCE [LARGE SCALE GENOMIC DNA]</scope>
    <source>
        <strain evidence="2 3">CBS 119918</strain>
    </source>
</reference>
<proteinExistence type="predicted"/>
<feature type="domain" description="AB hydrolase-1" evidence="1">
    <location>
        <begin position="26"/>
        <end position="274"/>
    </location>
</feature>
<dbReference type="Proteomes" id="UP000027920">
    <property type="component" value="Unassembled WGS sequence"/>
</dbReference>
<dbReference type="InterPro" id="IPR050266">
    <property type="entry name" value="AB_hydrolase_sf"/>
</dbReference>
<dbReference type="InterPro" id="IPR000073">
    <property type="entry name" value="AB_hydrolase_1"/>
</dbReference>
<organism evidence="2 3">
    <name type="scientific">Exophiala aquamarina CBS 119918</name>
    <dbReference type="NCBI Taxonomy" id="1182545"/>
    <lineage>
        <taxon>Eukaryota</taxon>
        <taxon>Fungi</taxon>
        <taxon>Dikarya</taxon>
        <taxon>Ascomycota</taxon>
        <taxon>Pezizomycotina</taxon>
        <taxon>Eurotiomycetes</taxon>
        <taxon>Chaetothyriomycetidae</taxon>
        <taxon>Chaetothyriales</taxon>
        <taxon>Herpotrichiellaceae</taxon>
        <taxon>Exophiala</taxon>
    </lineage>
</organism>
<dbReference type="SUPFAM" id="SSF53474">
    <property type="entry name" value="alpha/beta-Hydrolases"/>
    <property type="match status" value="1"/>
</dbReference>
<dbReference type="GO" id="GO:0003824">
    <property type="term" value="F:catalytic activity"/>
    <property type="evidence" value="ECO:0007669"/>
    <property type="project" value="InterPro"/>
</dbReference>
<dbReference type="OrthoDB" id="284184at2759"/>
<accession>A0A072PKP8</accession>
<dbReference type="STRING" id="1182545.A0A072PKP8"/>
<dbReference type="GeneID" id="25280064"/>
<dbReference type="Pfam" id="PF00561">
    <property type="entry name" value="Abhydrolase_1"/>
    <property type="match status" value="1"/>
</dbReference>
<dbReference type="PANTHER" id="PTHR43798">
    <property type="entry name" value="MONOACYLGLYCEROL LIPASE"/>
    <property type="match status" value="1"/>
</dbReference>
<dbReference type="InterPro" id="IPR000639">
    <property type="entry name" value="Epox_hydrolase-like"/>
</dbReference>
<evidence type="ECO:0000313" key="3">
    <source>
        <dbReference type="Proteomes" id="UP000027920"/>
    </source>
</evidence>
<evidence type="ECO:0000259" key="1">
    <source>
        <dbReference type="Pfam" id="PF00561"/>
    </source>
</evidence>
<dbReference type="HOGENOM" id="CLU_020336_7_1_1"/>
<protein>
    <recommendedName>
        <fullName evidence="1">AB hydrolase-1 domain-containing protein</fullName>
    </recommendedName>
</protein>
<dbReference type="AlphaFoldDB" id="A0A072PKP8"/>
<keyword evidence="3" id="KW-1185">Reference proteome</keyword>
<gene>
    <name evidence="2" type="ORF">A1O9_05138</name>
</gene>
<dbReference type="EMBL" id="AMGV01000003">
    <property type="protein sequence ID" value="KEF60287.1"/>
    <property type="molecule type" value="Genomic_DNA"/>
</dbReference>
<name>A0A072PKP8_9EURO</name>
<dbReference type="Gene3D" id="3.40.50.1820">
    <property type="entry name" value="alpha/beta hydrolase"/>
    <property type="match status" value="1"/>
</dbReference>
<dbReference type="PRINTS" id="PR00412">
    <property type="entry name" value="EPOXHYDRLASE"/>
</dbReference>
<dbReference type="InterPro" id="IPR029058">
    <property type="entry name" value="AB_hydrolase_fold"/>
</dbReference>
<comment type="caution">
    <text evidence="2">The sequence shown here is derived from an EMBL/GenBank/DDBJ whole genome shotgun (WGS) entry which is preliminary data.</text>
</comment>
<dbReference type="VEuPathDB" id="FungiDB:A1O9_05138"/>
<dbReference type="RefSeq" id="XP_013262877.1">
    <property type="nucleotide sequence ID" value="XM_013407423.1"/>
</dbReference>